<dbReference type="RefSeq" id="WP_345928988.1">
    <property type="nucleotide sequence ID" value="NZ_JBDIVF010000008.1"/>
</dbReference>
<name>A0ABV2CRB4_9RHOO</name>
<comment type="caution">
    <text evidence="1">The sequence shown here is derived from an EMBL/GenBank/DDBJ whole genome shotgun (WGS) entry which is preliminary data.</text>
</comment>
<organism evidence="1 2">
    <name type="scientific">Uliginosibacterium paludis</name>
    <dbReference type="NCBI Taxonomy" id="1615952"/>
    <lineage>
        <taxon>Bacteria</taxon>
        <taxon>Pseudomonadati</taxon>
        <taxon>Pseudomonadota</taxon>
        <taxon>Betaproteobacteria</taxon>
        <taxon>Rhodocyclales</taxon>
        <taxon>Zoogloeaceae</taxon>
        <taxon>Uliginosibacterium</taxon>
    </lineage>
</organism>
<keyword evidence="2" id="KW-1185">Reference proteome</keyword>
<evidence type="ECO:0008006" key="3">
    <source>
        <dbReference type="Google" id="ProtNLM"/>
    </source>
</evidence>
<dbReference type="EMBL" id="JBEWLZ010000005">
    <property type="protein sequence ID" value="MET1490445.1"/>
    <property type="molecule type" value="Genomic_DNA"/>
</dbReference>
<gene>
    <name evidence="1" type="ORF">ABVT11_11470</name>
</gene>
<evidence type="ECO:0000313" key="1">
    <source>
        <dbReference type="EMBL" id="MET1490445.1"/>
    </source>
</evidence>
<sequence>MIRDTLPADFAAAEATGPEAPSEHLREAVRCIESLAARHEPSALERLRLLSALDDACQAPSRACATSFVTQAVTVSREGLLRHVPDFWQTLLEAYDLLLSRLASPPGAAESGVIAALAVRALRAGQHCARWAAFAGEPLDGACWQRLNQVYLSARDRQADVLGVRVRADRDTETCVEREYLALLAQHTLALQQLDAASVELALRLCRQALAQLEFGRVRGISSQLWIDPAAGLPPARMLEADMPGKGVLFFSAAAAVPALQRLLDLAIRGRVPPELVPAGGTVQLAAVLSYMIRQWSADAPVRNQARQALSGPVEVVWGFSAVVQGLHTGASLGAFEPDPGCVLRDVSSAGVGIELVDGGKGGHEVGALLSLRLSDDDLPRIGVVRRWMRQEGARLLLGCEFLGREAQLLTVVAGGQALHALAIDPLQSGVPVRLILPSDMANQSVLRLIDHPGMGVLQALTTAEPGGDHVLRSYLPG</sequence>
<proteinExistence type="predicted"/>
<evidence type="ECO:0000313" key="2">
    <source>
        <dbReference type="Proteomes" id="UP001548590"/>
    </source>
</evidence>
<reference evidence="1 2" key="1">
    <citation type="submission" date="2024-07" db="EMBL/GenBank/DDBJ databases">
        <title>Uliginosibacterium paludis KCTC:42655.</title>
        <authorList>
            <person name="Kim M.K."/>
        </authorList>
    </citation>
    <scope>NUCLEOTIDE SEQUENCE [LARGE SCALE GENOMIC DNA]</scope>
    <source>
        <strain evidence="1 2">KCTC 42655</strain>
    </source>
</reference>
<protein>
    <recommendedName>
        <fullName evidence="3">PilZ domain-containing protein</fullName>
    </recommendedName>
</protein>
<dbReference type="Proteomes" id="UP001548590">
    <property type="component" value="Unassembled WGS sequence"/>
</dbReference>
<accession>A0ABV2CRB4</accession>